<evidence type="ECO:0000256" key="4">
    <source>
        <dbReference type="ARBA" id="ARBA00023289"/>
    </source>
</evidence>
<dbReference type="GO" id="GO:0046872">
    <property type="term" value="F:metal ion binding"/>
    <property type="evidence" value="ECO:0007669"/>
    <property type="project" value="UniProtKB-KW"/>
</dbReference>
<dbReference type="PANTHER" id="PTHR45811:SF49">
    <property type="entry name" value="OS04G0667600 PROTEIN"/>
    <property type="match status" value="1"/>
</dbReference>
<reference evidence="7" key="1">
    <citation type="submission" date="2021-01" db="UniProtKB">
        <authorList>
            <consortium name="EnsemblPlants"/>
        </authorList>
    </citation>
    <scope>IDENTIFICATION</scope>
</reference>
<keyword evidence="1" id="KW-0488">Methylation</keyword>
<keyword evidence="8" id="KW-1185">Reference proteome</keyword>
<accession>A0A7N0V1G6</accession>
<dbReference type="Proteomes" id="UP000594263">
    <property type="component" value="Unplaced"/>
</dbReference>
<dbReference type="InterPro" id="IPR006121">
    <property type="entry name" value="HMA_dom"/>
</dbReference>
<evidence type="ECO:0000256" key="3">
    <source>
        <dbReference type="ARBA" id="ARBA00023288"/>
    </source>
</evidence>
<sequence length="103" mass="11767">MQKIVLKLDLHDERIKKKAMVAVSRLIGLEKIETEKQSEKMTLVGTVDTFGPAKELEKETPKNPEINNPPKVIDPWTTHIWIYEAPPPYYHGLSDDTNVCVIL</sequence>
<dbReference type="PROSITE" id="PS50846">
    <property type="entry name" value="HMA_2"/>
    <property type="match status" value="1"/>
</dbReference>
<keyword evidence="4" id="KW-0636">Prenylation</keyword>
<evidence type="ECO:0000256" key="5">
    <source>
        <dbReference type="ARBA" id="ARBA00024045"/>
    </source>
</evidence>
<dbReference type="OMA" id="CHTELIS"/>
<name>A0A7N0V1G6_KALFE</name>
<dbReference type="Gene3D" id="3.30.70.100">
    <property type="match status" value="1"/>
</dbReference>
<proteinExistence type="inferred from homology"/>
<dbReference type="AlphaFoldDB" id="A0A7N0V1G6"/>
<keyword evidence="2" id="KW-0479">Metal-binding</keyword>
<comment type="similarity">
    <text evidence="5">Belongs to the HIPP family.</text>
</comment>
<feature type="domain" description="HMA" evidence="6">
    <location>
        <begin position="1"/>
        <end position="65"/>
    </location>
</feature>
<organism evidence="7 8">
    <name type="scientific">Kalanchoe fedtschenkoi</name>
    <name type="common">Lavender scallops</name>
    <name type="synonym">South American air plant</name>
    <dbReference type="NCBI Taxonomy" id="63787"/>
    <lineage>
        <taxon>Eukaryota</taxon>
        <taxon>Viridiplantae</taxon>
        <taxon>Streptophyta</taxon>
        <taxon>Embryophyta</taxon>
        <taxon>Tracheophyta</taxon>
        <taxon>Spermatophyta</taxon>
        <taxon>Magnoliopsida</taxon>
        <taxon>eudicotyledons</taxon>
        <taxon>Gunneridae</taxon>
        <taxon>Pentapetalae</taxon>
        <taxon>Saxifragales</taxon>
        <taxon>Crassulaceae</taxon>
        <taxon>Kalanchoe</taxon>
    </lineage>
</organism>
<evidence type="ECO:0000256" key="2">
    <source>
        <dbReference type="ARBA" id="ARBA00022723"/>
    </source>
</evidence>
<protein>
    <recommendedName>
        <fullName evidence="6">HMA domain-containing protein</fullName>
    </recommendedName>
</protein>
<dbReference type="InterPro" id="IPR051863">
    <property type="entry name" value="HIPP"/>
</dbReference>
<evidence type="ECO:0000256" key="1">
    <source>
        <dbReference type="ARBA" id="ARBA00022481"/>
    </source>
</evidence>
<evidence type="ECO:0000313" key="8">
    <source>
        <dbReference type="Proteomes" id="UP000594263"/>
    </source>
</evidence>
<dbReference type="Gramene" id="Kaladp0095s0281.1.v1.1">
    <property type="protein sequence ID" value="Kaladp0095s0281.1.v1.1"/>
    <property type="gene ID" value="Kaladp0095s0281.v1.1"/>
</dbReference>
<dbReference type="PANTHER" id="PTHR45811">
    <property type="entry name" value="COPPER TRANSPORT PROTEIN FAMILY-RELATED"/>
    <property type="match status" value="1"/>
</dbReference>
<dbReference type="EnsemblPlants" id="Kaladp0095s0281.1.v1.1">
    <property type="protein sequence ID" value="Kaladp0095s0281.1.v1.1"/>
    <property type="gene ID" value="Kaladp0095s0281.v1.1"/>
</dbReference>
<evidence type="ECO:0000313" key="7">
    <source>
        <dbReference type="EnsemblPlants" id="Kaladp0095s0281.1.v1.1"/>
    </source>
</evidence>
<keyword evidence="3" id="KW-0449">Lipoprotein</keyword>
<evidence type="ECO:0000259" key="6">
    <source>
        <dbReference type="PROSITE" id="PS50846"/>
    </source>
</evidence>